<keyword evidence="2" id="KW-1185">Reference proteome</keyword>
<organism evidence="1 2">
    <name type="scientific">Paraburkholderia pallida</name>
    <dbReference type="NCBI Taxonomy" id="2547399"/>
    <lineage>
        <taxon>Bacteria</taxon>
        <taxon>Pseudomonadati</taxon>
        <taxon>Pseudomonadota</taxon>
        <taxon>Betaproteobacteria</taxon>
        <taxon>Burkholderiales</taxon>
        <taxon>Burkholderiaceae</taxon>
        <taxon>Paraburkholderia</taxon>
    </lineage>
</organism>
<dbReference type="AlphaFoldDB" id="A0A4P7CY23"/>
<evidence type="ECO:0000313" key="1">
    <source>
        <dbReference type="EMBL" id="QBR01166.1"/>
    </source>
</evidence>
<evidence type="ECO:0000313" key="2">
    <source>
        <dbReference type="Proteomes" id="UP000295727"/>
    </source>
</evidence>
<dbReference type="EMBL" id="CP038150">
    <property type="protein sequence ID" value="QBR01166.1"/>
    <property type="molecule type" value="Genomic_DNA"/>
</dbReference>
<name>A0A4P7CY23_9BURK</name>
<sequence>MSSSAVDALLTREMRDDLAELANGIAPLQQWIEQKKYNPEKDPTFSGKAMPWRAPGASLTPARTGLIDFFEGLLRETSDDVQSKNTWEKIAADPLARFPIDDVHTWRAERGLDESASFGIVKSQNVLLDIQNRQIARLTFYQETLPDLAYCLSLSRPDTPAAWVTFAQQLFTDQVSAWPGTAYSASVFLNQFAADLLYAMLGMRNFSAVPEHPEYATALLTELGQPRRRGNKNTPAQAAEAVRRFLAQIDRDMHTGDAQ</sequence>
<gene>
    <name evidence="1" type="ORF">E1956_28530</name>
</gene>
<accession>A0A4P7CY23</accession>
<proteinExistence type="predicted"/>
<dbReference type="Proteomes" id="UP000295727">
    <property type="component" value="Chromosome 3"/>
</dbReference>
<protein>
    <submittedName>
        <fullName evidence="1">Uncharacterized protein</fullName>
    </submittedName>
</protein>
<reference evidence="1 2" key="1">
    <citation type="submission" date="2019-03" db="EMBL/GenBank/DDBJ databases">
        <title>Paraburkholderia sp. 7MH5, isolated from subtropical forest soil.</title>
        <authorList>
            <person name="Gao Z.-H."/>
            <person name="Qiu L.-H."/>
        </authorList>
    </citation>
    <scope>NUCLEOTIDE SEQUENCE [LARGE SCALE GENOMIC DNA]</scope>
    <source>
        <strain evidence="1 2">7MH5</strain>
    </source>
</reference>
<dbReference type="RefSeq" id="WP_134755528.1">
    <property type="nucleotide sequence ID" value="NZ_CP038150.1"/>
</dbReference>
<dbReference type="KEGG" id="ppai:E1956_28530"/>